<sequence length="322" mass="36170">MALPAFTTSEWEYSYWISTEGCIPVILQLHVKSTTFKNKIPFSNLDMKAYPNFGTYLPVIFSTHLQLVVSAGQIFPLDATKAPRWKDFFDFSAWPSLVHGWNEKKFISCMEFTSNGSFVNLARVDPALLGAKQLKQTSRFLLTVGDRPAVCLTPINTTASFLRTPKQGFKFLAGIPHRQEFERMAGVLCMVAHSEHLLTNMKHNQLYFSTGPCSNLHAQLHYNQDAPLGATSLHALHNGMYPSYSPSQSHFNSTSELVPVFDARTRTDFNLGQHVTDLFNWDPLPYTTEVPEGSFAVVAHSVHFEKDTTFFNILSVILIGSP</sequence>
<evidence type="ECO:0000313" key="1">
    <source>
        <dbReference type="EMBL" id="RDB29328.1"/>
    </source>
</evidence>
<dbReference type="InParanoid" id="A0A369K610"/>
<organism evidence="1 2">
    <name type="scientific">Hypsizygus marmoreus</name>
    <name type="common">White beech mushroom</name>
    <name type="synonym">Agaricus marmoreus</name>
    <dbReference type="NCBI Taxonomy" id="39966"/>
    <lineage>
        <taxon>Eukaryota</taxon>
        <taxon>Fungi</taxon>
        <taxon>Dikarya</taxon>
        <taxon>Basidiomycota</taxon>
        <taxon>Agaricomycotina</taxon>
        <taxon>Agaricomycetes</taxon>
        <taxon>Agaricomycetidae</taxon>
        <taxon>Agaricales</taxon>
        <taxon>Tricholomatineae</taxon>
        <taxon>Lyophyllaceae</taxon>
        <taxon>Hypsizygus</taxon>
    </lineage>
</organism>
<proteinExistence type="predicted"/>
<reference evidence="1" key="1">
    <citation type="submission" date="2018-04" db="EMBL/GenBank/DDBJ databases">
        <title>Whole genome sequencing of Hypsizygus marmoreus.</title>
        <authorList>
            <person name="Choi I.-G."/>
            <person name="Min B."/>
            <person name="Kim J.-G."/>
            <person name="Kim S."/>
            <person name="Oh Y.-L."/>
            <person name="Kong W.-S."/>
            <person name="Park H."/>
            <person name="Jeong J."/>
            <person name="Song E.-S."/>
        </authorList>
    </citation>
    <scope>NUCLEOTIDE SEQUENCE [LARGE SCALE GENOMIC DNA]</scope>
    <source>
        <strain evidence="1">51987-8</strain>
    </source>
</reference>
<dbReference type="OrthoDB" id="3063746at2759"/>
<gene>
    <name evidence="1" type="ORF">Hypma_015023</name>
</gene>
<dbReference type="AlphaFoldDB" id="A0A369K610"/>
<evidence type="ECO:0000313" key="2">
    <source>
        <dbReference type="Proteomes" id="UP000076154"/>
    </source>
</evidence>
<protein>
    <submittedName>
        <fullName evidence="1">Uncharacterized protein</fullName>
    </submittedName>
</protein>
<accession>A0A369K610</accession>
<name>A0A369K610_HYPMA</name>
<keyword evidence="2" id="KW-1185">Reference proteome</keyword>
<dbReference type="STRING" id="39966.A0A369K610"/>
<dbReference type="Proteomes" id="UP000076154">
    <property type="component" value="Unassembled WGS sequence"/>
</dbReference>
<dbReference type="EMBL" id="LUEZ02000010">
    <property type="protein sequence ID" value="RDB29328.1"/>
    <property type="molecule type" value="Genomic_DNA"/>
</dbReference>
<comment type="caution">
    <text evidence="1">The sequence shown here is derived from an EMBL/GenBank/DDBJ whole genome shotgun (WGS) entry which is preliminary data.</text>
</comment>